<reference evidence="2 3" key="1">
    <citation type="submission" date="2024-01" db="EMBL/GenBank/DDBJ databases">
        <authorList>
            <person name="Waweru B."/>
        </authorList>
    </citation>
    <scope>NUCLEOTIDE SEQUENCE [LARGE SCALE GENOMIC DNA]</scope>
</reference>
<evidence type="ECO:0000313" key="3">
    <source>
        <dbReference type="Proteomes" id="UP001314170"/>
    </source>
</evidence>
<dbReference type="Proteomes" id="UP001314170">
    <property type="component" value="Unassembled WGS sequence"/>
</dbReference>
<feature type="compositionally biased region" description="Polar residues" evidence="1">
    <location>
        <begin position="74"/>
        <end position="89"/>
    </location>
</feature>
<name>A0AAV1SGE3_9ROSI</name>
<comment type="caution">
    <text evidence="2">The sequence shown here is derived from an EMBL/GenBank/DDBJ whole genome shotgun (WGS) entry which is preliminary data.</text>
</comment>
<dbReference type="EMBL" id="CAWUPB010001184">
    <property type="protein sequence ID" value="CAK7350514.1"/>
    <property type="molecule type" value="Genomic_DNA"/>
</dbReference>
<feature type="region of interest" description="Disordered" evidence="1">
    <location>
        <begin position="186"/>
        <end position="208"/>
    </location>
</feature>
<feature type="compositionally biased region" description="Basic and acidic residues" evidence="1">
    <location>
        <begin position="51"/>
        <end position="63"/>
    </location>
</feature>
<evidence type="ECO:0000256" key="1">
    <source>
        <dbReference type="SAM" id="MobiDB-lite"/>
    </source>
</evidence>
<evidence type="ECO:0000313" key="2">
    <source>
        <dbReference type="EMBL" id="CAK7350514.1"/>
    </source>
</evidence>
<dbReference type="AlphaFoldDB" id="A0AAV1SGE3"/>
<organism evidence="2 3">
    <name type="scientific">Dovyalis caffra</name>
    <dbReference type="NCBI Taxonomy" id="77055"/>
    <lineage>
        <taxon>Eukaryota</taxon>
        <taxon>Viridiplantae</taxon>
        <taxon>Streptophyta</taxon>
        <taxon>Embryophyta</taxon>
        <taxon>Tracheophyta</taxon>
        <taxon>Spermatophyta</taxon>
        <taxon>Magnoliopsida</taxon>
        <taxon>eudicotyledons</taxon>
        <taxon>Gunneridae</taxon>
        <taxon>Pentapetalae</taxon>
        <taxon>rosids</taxon>
        <taxon>fabids</taxon>
        <taxon>Malpighiales</taxon>
        <taxon>Salicaceae</taxon>
        <taxon>Flacourtieae</taxon>
        <taxon>Dovyalis</taxon>
    </lineage>
</organism>
<sequence length="243" mass="27750">MRKRQMLVTAKLARPRGRPDRARIARGNYPFAKEMGSGFKVPQDSRSSPMDTHRPTDHSERRVISFRQNDGRGQLSSLERSYNRSSPTVPSHRISLDAAHRPSRHDDHSNERYTKQPSKRKFKLAILKLLFDGQGLVVGILKEVIHKGWSKLDMVKVLRGSVGDCHRLYDTRTSTVAYRVSEIDIGDDQGMMPPSHDMDYRSRDDLPSESDDEFTYMKNVLIGPVTCRITPPDHHQSRVNDGS</sequence>
<accession>A0AAV1SGE3</accession>
<keyword evidence="3" id="KW-1185">Reference proteome</keyword>
<proteinExistence type="predicted"/>
<gene>
    <name evidence="2" type="ORF">DCAF_LOCUS23247</name>
</gene>
<protein>
    <submittedName>
        <fullName evidence="2">Uncharacterized protein</fullName>
    </submittedName>
</protein>
<feature type="compositionally biased region" description="Basic and acidic residues" evidence="1">
    <location>
        <begin position="196"/>
        <end position="206"/>
    </location>
</feature>
<feature type="region of interest" description="Disordered" evidence="1">
    <location>
        <begin position="14"/>
        <end position="117"/>
    </location>
</feature>
<feature type="compositionally biased region" description="Basic and acidic residues" evidence="1">
    <location>
        <begin position="94"/>
        <end position="114"/>
    </location>
</feature>